<comment type="similarity">
    <text evidence="2">In the C-terminal section; belongs to the Mrp/NBP35 ATP-binding proteins family.</text>
</comment>
<reference evidence="12" key="1">
    <citation type="submission" date="2016-06" db="EMBL/GenBank/DDBJ databases">
        <authorList>
            <person name="Varghese N."/>
            <person name="Submissions Spin"/>
        </authorList>
    </citation>
    <scope>NUCLEOTIDE SEQUENCE [LARGE SCALE GENOMIC DNA]</scope>
    <source>
        <strain evidence="12">DSM 43817</strain>
    </source>
</reference>
<dbReference type="GO" id="GO:0051539">
    <property type="term" value="F:4 iron, 4 sulfur cluster binding"/>
    <property type="evidence" value="ECO:0007669"/>
    <property type="project" value="TreeGrafter"/>
</dbReference>
<dbReference type="InterPro" id="IPR002744">
    <property type="entry name" value="MIP18-like"/>
</dbReference>
<dbReference type="EMBL" id="FMHW01000002">
    <property type="protein sequence ID" value="SCL36712.1"/>
    <property type="molecule type" value="Genomic_DNA"/>
</dbReference>
<comment type="similarity">
    <text evidence="9">Belongs to the Mrp/NBP35 ATP-binding proteins family.</text>
</comment>
<comment type="similarity">
    <text evidence="1">In the N-terminal section; belongs to the MIP18 family.</text>
</comment>
<feature type="binding site" evidence="9">
    <location>
        <begin position="140"/>
        <end position="147"/>
    </location>
    <ligand>
        <name>ATP</name>
        <dbReference type="ChEBI" id="CHEBI:30616"/>
    </ligand>
</feature>
<keyword evidence="6 9" id="KW-0067">ATP-binding</keyword>
<dbReference type="FunFam" id="3.40.50.300:FF:000304">
    <property type="entry name" value="Iron-sulfur cluster carrier protein"/>
    <property type="match status" value="1"/>
</dbReference>
<dbReference type="InterPro" id="IPR027417">
    <property type="entry name" value="P-loop_NTPase"/>
</dbReference>
<dbReference type="GO" id="GO:0140663">
    <property type="term" value="F:ATP-dependent FeS chaperone activity"/>
    <property type="evidence" value="ECO:0007669"/>
    <property type="project" value="InterPro"/>
</dbReference>
<dbReference type="Proteomes" id="UP000198959">
    <property type="component" value="Unassembled WGS sequence"/>
</dbReference>
<evidence type="ECO:0000256" key="6">
    <source>
        <dbReference type="ARBA" id="ARBA00022840"/>
    </source>
</evidence>
<dbReference type="STRING" id="145854.GA0074692_4423"/>
<evidence type="ECO:0000256" key="1">
    <source>
        <dbReference type="ARBA" id="ARBA00007352"/>
    </source>
</evidence>
<name>A0A1C6T569_9ACTN</name>
<dbReference type="SUPFAM" id="SSF117916">
    <property type="entry name" value="Fe-S cluster assembly (FSCA) domain-like"/>
    <property type="match status" value="1"/>
</dbReference>
<dbReference type="GO" id="GO:0005524">
    <property type="term" value="F:ATP binding"/>
    <property type="evidence" value="ECO:0007669"/>
    <property type="project" value="UniProtKB-UniRule"/>
</dbReference>
<dbReference type="GO" id="GO:0016887">
    <property type="term" value="F:ATP hydrolysis activity"/>
    <property type="evidence" value="ECO:0007669"/>
    <property type="project" value="UniProtKB-UniRule"/>
</dbReference>
<dbReference type="HAMAP" id="MF_02040">
    <property type="entry name" value="Mrp_NBP35"/>
    <property type="match status" value="1"/>
</dbReference>
<proteinExistence type="inferred from homology"/>
<dbReference type="PANTHER" id="PTHR42961">
    <property type="entry name" value="IRON-SULFUR PROTEIN NUBPL"/>
    <property type="match status" value="1"/>
</dbReference>
<dbReference type="Gene3D" id="3.40.50.300">
    <property type="entry name" value="P-loop containing nucleotide triphosphate hydrolases"/>
    <property type="match status" value="1"/>
</dbReference>
<evidence type="ECO:0000256" key="3">
    <source>
        <dbReference type="ARBA" id="ARBA00022723"/>
    </source>
</evidence>
<dbReference type="InterPro" id="IPR033756">
    <property type="entry name" value="YlxH/NBP35"/>
</dbReference>
<keyword evidence="3 9" id="KW-0479">Metal-binding</keyword>
<evidence type="ECO:0000313" key="12">
    <source>
        <dbReference type="Proteomes" id="UP000198959"/>
    </source>
</evidence>
<evidence type="ECO:0000256" key="9">
    <source>
        <dbReference type="HAMAP-Rule" id="MF_02040"/>
    </source>
</evidence>
<dbReference type="InterPro" id="IPR034904">
    <property type="entry name" value="FSCA_dom_sf"/>
</dbReference>
<dbReference type="Pfam" id="PF01883">
    <property type="entry name" value="FeS_assembly_P"/>
    <property type="match status" value="1"/>
</dbReference>
<dbReference type="CDD" id="cd02037">
    <property type="entry name" value="Mrp_NBP35"/>
    <property type="match status" value="1"/>
</dbReference>
<feature type="domain" description="MIP18 family-like" evidence="10">
    <location>
        <begin position="22"/>
        <end position="93"/>
    </location>
</feature>
<evidence type="ECO:0000259" key="10">
    <source>
        <dbReference type="Pfam" id="PF01883"/>
    </source>
</evidence>
<dbReference type="AlphaFoldDB" id="A0A1C6T569"/>
<comment type="function">
    <text evidence="9">Binds and transfers iron-sulfur (Fe-S) clusters to target apoproteins. Can hydrolyze ATP.</text>
</comment>
<dbReference type="InterPro" id="IPR019591">
    <property type="entry name" value="Mrp/NBP35_ATP-bd"/>
</dbReference>
<accession>A0A1C6T569</accession>
<evidence type="ECO:0000256" key="2">
    <source>
        <dbReference type="ARBA" id="ARBA00008205"/>
    </source>
</evidence>
<dbReference type="Gene3D" id="3.30.300.130">
    <property type="entry name" value="Fe-S cluster assembly (FSCA)"/>
    <property type="match status" value="1"/>
</dbReference>
<dbReference type="InterPro" id="IPR044304">
    <property type="entry name" value="NUBPL-like"/>
</dbReference>
<evidence type="ECO:0000256" key="8">
    <source>
        <dbReference type="ARBA" id="ARBA00023014"/>
    </source>
</evidence>
<keyword evidence="5 9" id="KW-0378">Hydrolase</keyword>
<dbReference type="Pfam" id="PF10609">
    <property type="entry name" value="ParA"/>
    <property type="match status" value="1"/>
</dbReference>
<dbReference type="InterPro" id="IPR000808">
    <property type="entry name" value="Mrp-like_CS"/>
</dbReference>
<comment type="subunit">
    <text evidence="9">Homodimer.</text>
</comment>
<gene>
    <name evidence="11" type="ORF">GA0074692_4423</name>
</gene>
<dbReference type="SUPFAM" id="SSF52540">
    <property type="entry name" value="P-loop containing nucleoside triphosphate hydrolases"/>
    <property type="match status" value="1"/>
</dbReference>
<organism evidence="11 12">
    <name type="scientific">Micromonospora pallida</name>
    <dbReference type="NCBI Taxonomy" id="145854"/>
    <lineage>
        <taxon>Bacteria</taxon>
        <taxon>Bacillati</taxon>
        <taxon>Actinomycetota</taxon>
        <taxon>Actinomycetes</taxon>
        <taxon>Micromonosporales</taxon>
        <taxon>Micromonosporaceae</taxon>
        <taxon>Micromonospora</taxon>
    </lineage>
</organism>
<keyword evidence="4 9" id="KW-0547">Nucleotide-binding</keyword>
<dbReference type="PANTHER" id="PTHR42961:SF2">
    <property type="entry name" value="IRON-SULFUR PROTEIN NUBPL"/>
    <property type="match status" value="1"/>
</dbReference>
<keyword evidence="7 9" id="KW-0408">Iron</keyword>
<keyword evidence="8 9" id="KW-0411">Iron-sulfur</keyword>
<dbReference type="GO" id="GO:0046872">
    <property type="term" value="F:metal ion binding"/>
    <property type="evidence" value="ECO:0007669"/>
    <property type="project" value="UniProtKB-KW"/>
</dbReference>
<sequence length="396" mass="40566">MGAEGHRRSIAGMSAPVSTVSDAVHAALATVDDPEIRRPITDLGMVRSAVVGDDGVVRVELLLTVAGCPLKEKLRADITAAVGAVPGVTGVEIEFGVMSPEQRQSLQAKLRGGAGAAGGEPVIPFAQPGSRTRVYAVASGKGGVGKSSVTVNLAAALAARGLSVGVVDADIYGHSVPRMLGTEARPTRVEDMIMPPESHGVKVISIGMFTAGNAAVVWRGPMLHRALQQFLADVYWGDLDVLLLDLPPGTGDVAISLAQLLPNAEILVVTTPQAAAAEVAERAGAIALQTHQRVVGVIENMSWLELPDGSRMEVFGAGGGATVAESLTQTIGAQVPLLGQIPLDTRVREAGDAGTPIVLAEPAAPAAKALGAVADRLAVRRESLLGKPLGLKPAGR</sequence>
<protein>
    <recommendedName>
        <fullName evidence="9">Iron-sulfur cluster carrier protein</fullName>
    </recommendedName>
</protein>
<evidence type="ECO:0000256" key="4">
    <source>
        <dbReference type="ARBA" id="ARBA00022741"/>
    </source>
</evidence>
<dbReference type="PROSITE" id="PS01215">
    <property type="entry name" value="MRP"/>
    <property type="match status" value="1"/>
</dbReference>
<evidence type="ECO:0000313" key="11">
    <source>
        <dbReference type="EMBL" id="SCL36712.1"/>
    </source>
</evidence>
<dbReference type="GO" id="GO:0016226">
    <property type="term" value="P:iron-sulfur cluster assembly"/>
    <property type="evidence" value="ECO:0007669"/>
    <property type="project" value="InterPro"/>
</dbReference>
<evidence type="ECO:0000256" key="5">
    <source>
        <dbReference type="ARBA" id="ARBA00022801"/>
    </source>
</evidence>
<evidence type="ECO:0000256" key="7">
    <source>
        <dbReference type="ARBA" id="ARBA00023004"/>
    </source>
</evidence>
<keyword evidence="12" id="KW-1185">Reference proteome</keyword>